<keyword evidence="1" id="KW-0547">Nucleotide-binding</keyword>
<keyword evidence="1" id="KW-0347">Helicase</keyword>
<gene>
    <name evidence="1" type="ORF">E5329_06225</name>
</gene>
<organism evidence="1 2">
    <name type="scientific">Petralouisia muris</name>
    <dbReference type="NCBI Taxonomy" id="3032872"/>
    <lineage>
        <taxon>Bacteria</taxon>
        <taxon>Bacillati</taxon>
        <taxon>Bacillota</taxon>
        <taxon>Clostridia</taxon>
        <taxon>Lachnospirales</taxon>
        <taxon>Lachnospiraceae</taxon>
        <taxon>Petralouisia</taxon>
    </lineage>
</organism>
<evidence type="ECO:0000313" key="2">
    <source>
        <dbReference type="Proteomes" id="UP000304953"/>
    </source>
</evidence>
<protein>
    <submittedName>
        <fullName evidence="1">DNA helicase</fullName>
    </submittedName>
</protein>
<sequence>MNTIYRDIFRAIHEGKWLSIEYRNKENQISKYWIGIYDLNPAKRTLKVEGLHLGRYTTETFDVIYIDSILSSSIVEGSYCPVNQELVKDICFNPHKYKELFEHTVNLKILNYLEMCNRMDTVPYHSDFELIRHLDRESFHGEDYPLNEDQFRMIVKYFQYGTREKKDGKLRLKQLAMNVLSIHTPRGLYVLAYRNLQLDVKRRLLHPEEDIIICTEYTLEGRKENIRKYLDAEEYELLKEFEQNQERIKDCITDHGRQDVDDMPYMIGLGMDILLDLHKEYEAIIERYQQEEVTAPIRAFFGEMISRPVRRKAYPIVLADRKVNLDQLLAINNAMKYPVAYIQGPPGTGKTSTIINTIITAFFNEKTVLFASYNNHPINGVVEKLLGMQYQKNSIPFPVLRLGSNEKMQEALEHMRNAYEQTRRIKVYESTLDRNRDDRIERAKRLAGLLRRYEERLDLEERQETIHRVLEYESQQKMSFQMLPFQADLQGRQMEQVKRRIEKTGDITEEEAFSLLDDNVEELKKYLYYTSARYIKKIDLPRHEELKNIIFNQNKKVQLEDFAKYLSKKENIRKLQEIFPIVATTCISAHKLGEPAPMFDMVIMDEASQCNLAVSLVPVIRGSSLMLVGDPQQLNPVIQLEEMINQKLRKKYNISEEYDYRKNSIYKTFLACDAVSDEILLHYHYRCHEKIIGFNNKKYYNEKLCIKSKSVEEEPLLYMDVKDSQSSGKNTAPAEVEAIISYAAANRDKTIGVITPFVNQRRLLEEAVKEARLANVDCGTVHAFQGDEKDVVLFSTAITQQTRQGTYQWLKNNKELINVATSRARDKLVVLADMKHLDRLHQQDREDDFYELVQYTKQNGMSQVTQKKANSRALGVKPFSTETEEAFLKNLNHALENIWLSQNRFQVQEKVDVEEIFPDDWSRRELFYTDQFDFVVYEKQAAGEVPVLAIELDGREHLEEEILQQREKKRQEISSAFDLQVIRVEHSYARRYNHIKKILMNFFSRTR</sequence>
<comment type="caution">
    <text evidence="1">The sequence shown here is derived from an EMBL/GenBank/DDBJ whole genome shotgun (WGS) entry which is preliminary data.</text>
</comment>
<dbReference type="Proteomes" id="UP000304953">
    <property type="component" value="Unassembled WGS sequence"/>
</dbReference>
<keyword evidence="2" id="KW-1185">Reference proteome</keyword>
<accession>A0AC61RZ25</accession>
<reference evidence="1" key="1">
    <citation type="submission" date="2019-04" db="EMBL/GenBank/DDBJ databases">
        <title>Microbes associate with the intestines of laboratory mice.</title>
        <authorList>
            <person name="Navarre W."/>
            <person name="Wong E."/>
            <person name="Huang K."/>
            <person name="Tropini C."/>
            <person name="Ng K."/>
            <person name="Yu B."/>
        </authorList>
    </citation>
    <scope>NUCLEOTIDE SEQUENCE</scope>
    <source>
        <strain evidence="1">NM01_1-7b</strain>
    </source>
</reference>
<evidence type="ECO:0000313" key="1">
    <source>
        <dbReference type="EMBL" id="TGY97055.1"/>
    </source>
</evidence>
<dbReference type="EMBL" id="SRYA01000010">
    <property type="protein sequence ID" value="TGY97055.1"/>
    <property type="molecule type" value="Genomic_DNA"/>
</dbReference>
<proteinExistence type="predicted"/>
<name>A0AC61RZ25_9FIRM</name>
<keyword evidence="1" id="KW-0067">ATP-binding</keyword>
<keyword evidence="1" id="KW-0378">Hydrolase</keyword>